<dbReference type="Proteomes" id="UP000033874">
    <property type="component" value="Unassembled WGS sequence"/>
</dbReference>
<reference evidence="2 3" key="1">
    <citation type="submission" date="2015-04" db="EMBL/GenBank/DDBJ databases">
        <title>Genome sequence of aromatic hydrocarbons-degrading Sphingobium chungbukense DJ77.</title>
        <authorList>
            <person name="Kim Y.-C."/>
            <person name="Chae J.-C."/>
        </authorList>
    </citation>
    <scope>NUCLEOTIDE SEQUENCE [LARGE SCALE GENOMIC DNA]</scope>
    <source>
        <strain evidence="2 3">DJ77</strain>
    </source>
</reference>
<gene>
    <name evidence="2" type="ORF">YP76_20895</name>
</gene>
<comment type="caution">
    <text evidence="2">The sequence shown here is derived from an EMBL/GenBank/DDBJ whole genome shotgun (WGS) entry which is preliminary data.</text>
</comment>
<keyword evidence="3" id="KW-1185">Reference proteome</keyword>
<accession>A0A0M3AK21</accession>
<dbReference type="InterPro" id="IPR036709">
    <property type="entry name" value="Autotransporte_beta_dom_sf"/>
</dbReference>
<dbReference type="PATRIC" id="fig|56193.3.peg.4388"/>
<organism evidence="2 3">
    <name type="scientific">Sphingobium chungbukense</name>
    <dbReference type="NCBI Taxonomy" id="56193"/>
    <lineage>
        <taxon>Bacteria</taxon>
        <taxon>Pseudomonadati</taxon>
        <taxon>Pseudomonadota</taxon>
        <taxon>Alphaproteobacteria</taxon>
        <taxon>Sphingomonadales</taxon>
        <taxon>Sphingomonadaceae</taxon>
        <taxon>Sphingobium</taxon>
    </lineage>
</organism>
<dbReference type="STRING" id="56193.YP76_20895"/>
<protein>
    <recommendedName>
        <fullName evidence="1">Autotransporter domain-containing protein</fullName>
    </recommendedName>
</protein>
<dbReference type="Gene3D" id="2.40.128.130">
    <property type="entry name" value="Autotransporter beta-domain"/>
    <property type="match status" value="1"/>
</dbReference>
<dbReference type="AlphaFoldDB" id="A0A0M3AK21"/>
<evidence type="ECO:0000313" key="3">
    <source>
        <dbReference type="Proteomes" id="UP000033874"/>
    </source>
</evidence>
<feature type="domain" description="Autotransporter" evidence="1">
    <location>
        <begin position="18"/>
        <end position="130"/>
    </location>
</feature>
<dbReference type="InterPro" id="IPR005546">
    <property type="entry name" value="Autotransporte_beta"/>
</dbReference>
<evidence type="ECO:0000313" key="2">
    <source>
        <dbReference type="EMBL" id="KKW90442.1"/>
    </source>
</evidence>
<dbReference type="Pfam" id="PF03797">
    <property type="entry name" value="Autotransporter"/>
    <property type="match status" value="1"/>
</dbReference>
<sequence>MPVKGEAQVRLLAPVIDYVGLNGYSIGERAVPVALDAEIQKYHSVRIGGGADLRRTWTAADSRSTTSAHARLLYQREVGDEAVTGVANFAGEPELPFDIRSQAAGKDILSVDLGVTMKRSSGIGLSVAYSGELSEGGMRHAAFLGVGYSF</sequence>
<proteinExistence type="predicted"/>
<name>A0A0M3AK21_9SPHN</name>
<dbReference type="SUPFAM" id="SSF103515">
    <property type="entry name" value="Autotransporter"/>
    <property type="match status" value="1"/>
</dbReference>
<evidence type="ECO:0000259" key="1">
    <source>
        <dbReference type="Pfam" id="PF03797"/>
    </source>
</evidence>
<dbReference type="EMBL" id="LBIC01000010">
    <property type="protein sequence ID" value="KKW90442.1"/>
    <property type="molecule type" value="Genomic_DNA"/>
</dbReference>